<evidence type="ECO:0000256" key="1">
    <source>
        <dbReference type="SAM" id="MobiDB-lite"/>
    </source>
</evidence>
<reference evidence="2 3" key="1">
    <citation type="submission" date="2024-01" db="EMBL/GenBank/DDBJ databases">
        <title>The genomes of 5 underutilized Papilionoideae crops provide insights into root nodulation and disease resistance.</title>
        <authorList>
            <person name="Yuan L."/>
        </authorList>
    </citation>
    <scope>NUCLEOTIDE SEQUENCE [LARGE SCALE GENOMIC DNA]</scope>
    <source>
        <strain evidence="2">LY-2023</strain>
        <tissue evidence="2">Leaf</tissue>
    </source>
</reference>
<feature type="compositionally biased region" description="Low complexity" evidence="1">
    <location>
        <begin position="17"/>
        <end position="52"/>
    </location>
</feature>
<proteinExistence type="predicted"/>
<feature type="region of interest" description="Disordered" evidence="1">
    <location>
        <begin position="17"/>
        <end position="84"/>
    </location>
</feature>
<evidence type="ECO:0000313" key="3">
    <source>
        <dbReference type="Proteomes" id="UP001359559"/>
    </source>
</evidence>
<accession>A0AAN9Q0A5</accession>
<organism evidence="2 3">
    <name type="scientific">Clitoria ternatea</name>
    <name type="common">Butterfly pea</name>
    <dbReference type="NCBI Taxonomy" id="43366"/>
    <lineage>
        <taxon>Eukaryota</taxon>
        <taxon>Viridiplantae</taxon>
        <taxon>Streptophyta</taxon>
        <taxon>Embryophyta</taxon>
        <taxon>Tracheophyta</taxon>
        <taxon>Spermatophyta</taxon>
        <taxon>Magnoliopsida</taxon>
        <taxon>eudicotyledons</taxon>
        <taxon>Gunneridae</taxon>
        <taxon>Pentapetalae</taxon>
        <taxon>rosids</taxon>
        <taxon>fabids</taxon>
        <taxon>Fabales</taxon>
        <taxon>Fabaceae</taxon>
        <taxon>Papilionoideae</taxon>
        <taxon>50 kb inversion clade</taxon>
        <taxon>NPAAA clade</taxon>
        <taxon>indigoferoid/millettioid clade</taxon>
        <taxon>Phaseoleae</taxon>
        <taxon>Clitoria</taxon>
    </lineage>
</organism>
<keyword evidence="3" id="KW-1185">Reference proteome</keyword>
<dbReference type="PANTHER" id="PTHR34112:SF13">
    <property type="entry name" value="OS04G0448200 PROTEIN"/>
    <property type="match status" value="1"/>
</dbReference>
<dbReference type="PANTHER" id="PTHR34112">
    <property type="entry name" value="C-JUN-AMINO-TERMINAL KINASE-INTERACTING PROTEIN"/>
    <property type="match status" value="1"/>
</dbReference>
<protein>
    <submittedName>
        <fullName evidence="2">Uncharacterized protein</fullName>
    </submittedName>
</protein>
<dbReference type="Proteomes" id="UP001359559">
    <property type="component" value="Unassembled WGS sequence"/>
</dbReference>
<feature type="compositionally biased region" description="Basic and acidic residues" evidence="1">
    <location>
        <begin position="56"/>
        <end position="84"/>
    </location>
</feature>
<dbReference type="EMBL" id="JAYKXN010000001">
    <property type="protein sequence ID" value="KAK7319355.1"/>
    <property type="molecule type" value="Genomic_DNA"/>
</dbReference>
<gene>
    <name evidence="2" type="ORF">RJT34_04075</name>
</gene>
<sequence>MERSGHSLVPQWLKSSGSFSGVPSTSSSYSEHITYSGHQSSSKGSSLSRSYSTFEKSSHDRDLEKDTGKSNSFGKDKLFPGEGNHDYSDCVPNILSNRFEKDQLQHSQSMNSVRWTLRTSGDESNPQRNRRKCDGLVTGDVGIMHKTLLDVEFPILGAEVKHGSSESGRLSSSSVTSSPSLLTGTSAATVSNGLTLASSHGIPMTVGSSNTAIMMHHHNVSRSISSIALGASGLSMAETLAQGPPRPHTLPQLSVRTQKLEELAFKQSRLLIPMTPSTPRSLVASPSEKSKIKTGQQQYTFPYSRRPSQPLHGALPNSDLQKISSGNSVNVSASRELNGVPTAAKDNLSPSRSRVVLGPVGATTSTSLSAPSRSSSNNSTPSSWITLEKRPTFPTQSRNDFFKNLSRKSSSKTPRSDVYPIDMSCTLESLEASSRNVTRCLIPKSRDSHSMDTSAAMNMLTEYSSISNGNSFSSNGEQQHSTKPVPYLDEEEIAFLRSLGWEESTGDDEGLTEEEIQDFYEKYMKLQQQ</sequence>
<name>A0AAN9Q0A5_CLITE</name>
<feature type="region of interest" description="Disordered" evidence="1">
    <location>
        <begin position="276"/>
        <end position="417"/>
    </location>
</feature>
<evidence type="ECO:0000313" key="2">
    <source>
        <dbReference type="EMBL" id="KAK7319355.1"/>
    </source>
</evidence>
<comment type="caution">
    <text evidence="2">The sequence shown here is derived from an EMBL/GenBank/DDBJ whole genome shotgun (WGS) entry which is preliminary data.</text>
</comment>
<feature type="compositionally biased region" description="Polar residues" evidence="1">
    <location>
        <begin position="318"/>
        <end position="335"/>
    </location>
</feature>
<feature type="compositionally biased region" description="Low complexity" evidence="1">
    <location>
        <begin position="362"/>
        <end position="383"/>
    </location>
</feature>
<dbReference type="AlphaFoldDB" id="A0AAN9Q0A5"/>